<sequence length="217" mass="24089">MADEKKDNSPSDNETPSDTARLEAFSDGVVAIAVTLLVLNIQVPPHPRGQLLTALTRIWPSYLAYLASFLTVGIIWMNHHTFFRRLRHADHVIQWWNLMLLLAVSIVPFPTAVLAANTMHSDHRDAATAAALYGMAGVGVIIPWMSLWRRLVQRPALLRRGFDAEFARREVIRAWLGLAICTGCIVVGLFVPAAALALYLITSVFYAVTGQGWWAKS</sequence>
<dbReference type="EMBL" id="CP023778">
    <property type="protein sequence ID" value="ATL69216.1"/>
    <property type="molecule type" value="Genomic_DNA"/>
</dbReference>
<evidence type="ECO:0000256" key="4">
    <source>
        <dbReference type="ARBA" id="ARBA00022538"/>
    </source>
</evidence>
<dbReference type="InterPro" id="IPR010617">
    <property type="entry name" value="TMEM175-like"/>
</dbReference>
<evidence type="ECO:0000256" key="1">
    <source>
        <dbReference type="ARBA" id="ARBA00004141"/>
    </source>
</evidence>
<evidence type="ECO:0000256" key="5">
    <source>
        <dbReference type="ARBA" id="ARBA00022692"/>
    </source>
</evidence>
<dbReference type="PANTHER" id="PTHR31462:SF5">
    <property type="entry name" value="ENDOSOMAL_LYSOSOMAL PROTON CHANNEL TMEM175"/>
    <property type="match status" value="1"/>
</dbReference>
<evidence type="ECO:0000256" key="12">
    <source>
        <dbReference type="ARBA" id="ARBA00034430"/>
    </source>
</evidence>
<keyword evidence="11" id="KW-0407">Ion channel</keyword>
<reference evidence="14 15" key="1">
    <citation type="submission" date="2017-10" db="EMBL/GenBank/DDBJ databases">
        <title>Comparative genomics between pathogenic Norcardia.</title>
        <authorList>
            <person name="Zeng L."/>
        </authorList>
    </citation>
    <scope>NUCLEOTIDE SEQUENCE [LARGE SCALE GENOMIC DNA]</scope>
    <source>
        <strain evidence="14 15">NC_YFY_NT001</strain>
    </source>
</reference>
<keyword evidence="8 13" id="KW-1133">Transmembrane helix</keyword>
<dbReference type="Pfam" id="PF06736">
    <property type="entry name" value="TMEM175"/>
    <property type="match status" value="1"/>
</dbReference>
<evidence type="ECO:0000256" key="6">
    <source>
        <dbReference type="ARBA" id="ARBA00022826"/>
    </source>
</evidence>
<evidence type="ECO:0000256" key="3">
    <source>
        <dbReference type="ARBA" id="ARBA00022448"/>
    </source>
</evidence>
<feature type="transmembrane region" description="Helical" evidence="13">
    <location>
        <begin position="62"/>
        <end position="83"/>
    </location>
</feature>
<name>A0A291RNS8_9NOCA</name>
<accession>A0A291RNS8</accession>
<keyword evidence="6" id="KW-0631">Potassium channel</keyword>
<feature type="transmembrane region" description="Helical" evidence="13">
    <location>
        <begin position="130"/>
        <end position="151"/>
    </location>
</feature>
<evidence type="ECO:0000313" key="15">
    <source>
        <dbReference type="Proteomes" id="UP000221961"/>
    </source>
</evidence>
<evidence type="ECO:0000256" key="13">
    <source>
        <dbReference type="SAM" id="Phobius"/>
    </source>
</evidence>
<gene>
    <name evidence="14" type="ORF">CRH09_26610</name>
</gene>
<evidence type="ECO:0000256" key="7">
    <source>
        <dbReference type="ARBA" id="ARBA00022958"/>
    </source>
</evidence>
<feature type="transmembrane region" description="Helical" evidence="13">
    <location>
        <begin position="24"/>
        <end position="42"/>
    </location>
</feature>
<comment type="subcellular location">
    <subcellularLocation>
        <location evidence="1">Membrane</location>
        <topology evidence="1">Multi-pass membrane protein</topology>
    </subcellularLocation>
</comment>
<dbReference type="KEGG" id="ntp:CRH09_26610"/>
<dbReference type="GO" id="GO:0005267">
    <property type="term" value="F:potassium channel activity"/>
    <property type="evidence" value="ECO:0007669"/>
    <property type="project" value="UniProtKB-KW"/>
</dbReference>
<organism evidence="14 15">
    <name type="scientific">Nocardia terpenica</name>
    <dbReference type="NCBI Taxonomy" id="455432"/>
    <lineage>
        <taxon>Bacteria</taxon>
        <taxon>Bacillati</taxon>
        <taxon>Actinomycetota</taxon>
        <taxon>Actinomycetes</taxon>
        <taxon>Mycobacteriales</taxon>
        <taxon>Nocardiaceae</taxon>
        <taxon>Nocardia</taxon>
    </lineage>
</organism>
<evidence type="ECO:0000256" key="8">
    <source>
        <dbReference type="ARBA" id="ARBA00022989"/>
    </source>
</evidence>
<dbReference type="GO" id="GO:0016020">
    <property type="term" value="C:membrane"/>
    <property type="evidence" value="ECO:0007669"/>
    <property type="project" value="UniProtKB-SubCell"/>
</dbReference>
<evidence type="ECO:0000256" key="9">
    <source>
        <dbReference type="ARBA" id="ARBA00023065"/>
    </source>
</evidence>
<comment type="catalytic activity">
    <reaction evidence="12">
        <text>K(+)(in) = K(+)(out)</text>
        <dbReference type="Rhea" id="RHEA:29463"/>
        <dbReference type="ChEBI" id="CHEBI:29103"/>
    </reaction>
</comment>
<evidence type="ECO:0008006" key="16">
    <source>
        <dbReference type="Google" id="ProtNLM"/>
    </source>
</evidence>
<evidence type="ECO:0000256" key="10">
    <source>
        <dbReference type="ARBA" id="ARBA00023136"/>
    </source>
</evidence>
<comment type="similarity">
    <text evidence="2">Belongs to the TMEM175 family.</text>
</comment>
<dbReference type="AlphaFoldDB" id="A0A291RNS8"/>
<keyword evidence="5 13" id="KW-0812">Transmembrane</keyword>
<keyword evidence="3" id="KW-0813">Transport</keyword>
<feature type="transmembrane region" description="Helical" evidence="13">
    <location>
        <begin position="172"/>
        <end position="191"/>
    </location>
</feature>
<keyword evidence="4" id="KW-0633">Potassium transport</keyword>
<dbReference type="GeneID" id="88360895"/>
<keyword evidence="9" id="KW-0406">Ion transport</keyword>
<evidence type="ECO:0000313" key="14">
    <source>
        <dbReference type="EMBL" id="ATL69216.1"/>
    </source>
</evidence>
<proteinExistence type="inferred from homology"/>
<dbReference type="Proteomes" id="UP000221961">
    <property type="component" value="Chromosome"/>
</dbReference>
<dbReference type="RefSeq" id="WP_098696251.1">
    <property type="nucleotide sequence ID" value="NZ_CP023778.1"/>
</dbReference>
<dbReference type="PANTHER" id="PTHR31462">
    <property type="entry name" value="ENDOSOMAL/LYSOSOMAL POTASSIUM CHANNEL TMEM175"/>
    <property type="match status" value="1"/>
</dbReference>
<evidence type="ECO:0000256" key="2">
    <source>
        <dbReference type="ARBA" id="ARBA00006920"/>
    </source>
</evidence>
<evidence type="ECO:0000256" key="11">
    <source>
        <dbReference type="ARBA" id="ARBA00023303"/>
    </source>
</evidence>
<feature type="transmembrane region" description="Helical" evidence="13">
    <location>
        <begin position="95"/>
        <end position="118"/>
    </location>
</feature>
<keyword evidence="7" id="KW-0630">Potassium</keyword>
<protein>
    <recommendedName>
        <fullName evidence="16">DUF1211 domain-containing protein</fullName>
    </recommendedName>
</protein>
<dbReference type="GO" id="GO:0015252">
    <property type="term" value="F:proton channel activity"/>
    <property type="evidence" value="ECO:0007669"/>
    <property type="project" value="InterPro"/>
</dbReference>
<keyword evidence="10 13" id="KW-0472">Membrane</keyword>